<organism evidence="1">
    <name type="scientific">Lepeophtheirus salmonis</name>
    <name type="common">Salmon louse</name>
    <name type="synonym">Caligus salmonis</name>
    <dbReference type="NCBI Taxonomy" id="72036"/>
    <lineage>
        <taxon>Eukaryota</taxon>
        <taxon>Metazoa</taxon>
        <taxon>Ecdysozoa</taxon>
        <taxon>Arthropoda</taxon>
        <taxon>Crustacea</taxon>
        <taxon>Multicrustacea</taxon>
        <taxon>Hexanauplia</taxon>
        <taxon>Copepoda</taxon>
        <taxon>Siphonostomatoida</taxon>
        <taxon>Caligidae</taxon>
        <taxon>Lepeophtheirus</taxon>
    </lineage>
</organism>
<evidence type="ECO:0000313" key="1">
    <source>
        <dbReference type="EMBL" id="CDW24077.1"/>
    </source>
</evidence>
<name>A0A0K2TER3_LEPSM</name>
<reference evidence="1" key="1">
    <citation type="submission" date="2014-05" db="EMBL/GenBank/DDBJ databases">
        <authorList>
            <person name="Chronopoulou M."/>
        </authorList>
    </citation>
    <scope>NUCLEOTIDE SEQUENCE</scope>
    <source>
        <tissue evidence="1">Whole organism</tissue>
    </source>
</reference>
<protein>
    <submittedName>
        <fullName evidence="1">Uncharacterized protein</fullName>
    </submittedName>
</protein>
<dbReference type="EMBL" id="HACA01006716">
    <property type="protein sequence ID" value="CDW24077.1"/>
    <property type="molecule type" value="Transcribed_RNA"/>
</dbReference>
<accession>A0A0K2TER3</accession>
<sequence length="11" mass="1177">MGQDLSVEEAV</sequence>
<proteinExistence type="predicted"/>